<dbReference type="EMBL" id="CP013195">
    <property type="protein sequence ID" value="ALO48656.1"/>
    <property type="molecule type" value="Genomic_DNA"/>
</dbReference>
<dbReference type="InterPro" id="IPR046228">
    <property type="entry name" value="DUF6261"/>
</dbReference>
<protein>
    <submittedName>
        <fullName evidence="1">Uncharacterized protein</fullName>
    </submittedName>
</protein>
<organism evidence="1 2">
    <name type="scientific">Hoylesella enoeca</name>
    <dbReference type="NCBI Taxonomy" id="76123"/>
    <lineage>
        <taxon>Bacteria</taxon>
        <taxon>Pseudomonadati</taxon>
        <taxon>Bacteroidota</taxon>
        <taxon>Bacteroidia</taxon>
        <taxon>Bacteroidales</taxon>
        <taxon>Prevotellaceae</taxon>
        <taxon>Hoylesella</taxon>
    </lineage>
</organism>
<keyword evidence="2" id="KW-1185">Reference proteome</keyword>
<dbReference type="STRING" id="76123.AS203_05840"/>
<dbReference type="Proteomes" id="UP000056252">
    <property type="component" value="Chromosome"/>
</dbReference>
<evidence type="ECO:0000313" key="2">
    <source>
        <dbReference type="Proteomes" id="UP000056252"/>
    </source>
</evidence>
<gene>
    <name evidence="1" type="ORF">AS203_05840</name>
</gene>
<name>A0A0S2KK33_9BACT</name>
<dbReference type="AlphaFoldDB" id="A0A0S2KK33"/>
<dbReference type="OrthoDB" id="1081213at2"/>
<proteinExistence type="predicted"/>
<dbReference type="KEGG" id="peo:AS203_05840"/>
<dbReference type="RefSeq" id="WP_060544278.1">
    <property type="nucleotide sequence ID" value="NZ_CP013195.1"/>
</dbReference>
<accession>A0A0S2KK33</accession>
<sequence length="305" mass="34113">MKLKDFMRSRLQNMEHYQFADRVLQLCKEANVPKLTAMLGPLTAAVAKEDLALNQPRVLDGTEELELLDNARDNAYYALSLLVEMQKRSEDKATIAAAKVLAEVMSRYPRAAAENYDKETGMIKNLITDLNAAPAAAAVTKLGALAAVRRLDRTNKEFDTRFHTRIKAGSASLDVKELRTAVDRALDAVLLRINSLNDLEPSAPITKLIEQYNTLVANRQTLLSGRVATNKARTEKQLAELRKELEPLIRKFEEANGIAPLVLQFTGKTQGSGKDKTYELVYTTNSQKKLWVRKDKDGGLQEVKR</sequence>
<reference evidence="2" key="1">
    <citation type="submission" date="2015-11" db="EMBL/GenBank/DDBJ databases">
        <authorList>
            <person name="Holder M.E."/>
            <person name="Ajami N.J."/>
            <person name="Petrosino J.F."/>
        </authorList>
    </citation>
    <scope>NUCLEOTIDE SEQUENCE [LARGE SCALE GENOMIC DNA]</scope>
    <source>
        <strain evidence="2">F0113</strain>
    </source>
</reference>
<evidence type="ECO:0000313" key="1">
    <source>
        <dbReference type="EMBL" id="ALO48656.1"/>
    </source>
</evidence>
<dbReference type="Pfam" id="PF19775">
    <property type="entry name" value="DUF6261"/>
    <property type="match status" value="1"/>
</dbReference>